<accession>A0A926F993</accession>
<dbReference type="RefSeq" id="WP_178347919.1">
    <property type="nucleotide sequence ID" value="NZ_JACRTE010000007.1"/>
</dbReference>
<evidence type="ECO:0000256" key="6">
    <source>
        <dbReference type="ARBA" id="ARBA00023274"/>
    </source>
</evidence>
<evidence type="ECO:0000256" key="7">
    <source>
        <dbReference type="ARBA" id="ARBA00035136"/>
    </source>
</evidence>
<comment type="caution">
    <text evidence="9">The sequence shown here is derived from an EMBL/GenBank/DDBJ whole genome shotgun (WGS) entry which is preliminary data.</text>
</comment>
<name>A0A926F993_9FIRM</name>
<gene>
    <name evidence="8 9" type="primary">rpsT</name>
    <name evidence="9" type="ORF">H8706_07085</name>
</gene>
<proteinExistence type="inferred from homology"/>
<dbReference type="Gene3D" id="1.20.58.110">
    <property type="entry name" value="Ribosomal protein S20"/>
    <property type="match status" value="1"/>
</dbReference>
<comment type="similarity">
    <text evidence="2 8">Belongs to the bacterial ribosomal protein bS20 family.</text>
</comment>
<dbReference type="HAMAP" id="MF_00500">
    <property type="entry name" value="Ribosomal_bS20"/>
    <property type="match status" value="1"/>
</dbReference>
<organism evidence="9 10">
    <name type="scientific">Qingrenia yutianensis</name>
    <dbReference type="NCBI Taxonomy" id="2763676"/>
    <lineage>
        <taxon>Bacteria</taxon>
        <taxon>Bacillati</taxon>
        <taxon>Bacillota</taxon>
        <taxon>Clostridia</taxon>
        <taxon>Eubacteriales</taxon>
        <taxon>Oscillospiraceae</taxon>
        <taxon>Qingrenia</taxon>
    </lineage>
</organism>
<keyword evidence="3 8" id="KW-0699">rRNA-binding</keyword>
<comment type="function">
    <text evidence="1 8">Binds directly to 16S ribosomal RNA.</text>
</comment>
<evidence type="ECO:0000256" key="4">
    <source>
        <dbReference type="ARBA" id="ARBA00022884"/>
    </source>
</evidence>
<dbReference type="InterPro" id="IPR002583">
    <property type="entry name" value="Ribosomal_bS20"/>
</dbReference>
<dbReference type="PANTHER" id="PTHR33398:SF1">
    <property type="entry name" value="SMALL RIBOSOMAL SUBUNIT PROTEIN BS20C"/>
    <property type="match status" value="1"/>
</dbReference>
<dbReference type="GO" id="GO:0003735">
    <property type="term" value="F:structural constituent of ribosome"/>
    <property type="evidence" value="ECO:0007669"/>
    <property type="project" value="InterPro"/>
</dbReference>
<evidence type="ECO:0000256" key="1">
    <source>
        <dbReference type="ARBA" id="ARBA00003134"/>
    </source>
</evidence>
<dbReference type="SUPFAM" id="SSF46992">
    <property type="entry name" value="Ribosomal protein S20"/>
    <property type="match status" value="1"/>
</dbReference>
<keyword evidence="4 8" id="KW-0694">RNA-binding</keyword>
<keyword evidence="5 8" id="KW-0689">Ribosomal protein</keyword>
<evidence type="ECO:0000256" key="5">
    <source>
        <dbReference type="ARBA" id="ARBA00022980"/>
    </source>
</evidence>
<dbReference type="Pfam" id="PF01649">
    <property type="entry name" value="Ribosomal_S20p"/>
    <property type="match status" value="1"/>
</dbReference>
<dbReference type="Proteomes" id="UP000647416">
    <property type="component" value="Unassembled WGS sequence"/>
</dbReference>
<dbReference type="AlphaFoldDB" id="A0A926F993"/>
<dbReference type="FunFam" id="1.20.58.110:FF:000001">
    <property type="entry name" value="30S ribosomal protein S20"/>
    <property type="match status" value="1"/>
</dbReference>
<evidence type="ECO:0000313" key="9">
    <source>
        <dbReference type="EMBL" id="MBC8596633.1"/>
    </source>
</evidence>
<dbReference type="GO" id="GO:0005829">
    <property type="term" value="C:cytosol"/>
    <property type="evidence" value="ECO:0007669"/>
    <property type="project" value="TreeGrafter"/>
</dbReference>
<dbReference type="GO" id="GO:0070181">
    <property type="term" value="F:small ribosomal subunit rRNA binding"/>
    <property type="evidence" value="ECO:0007669"/>
    <property type="project" value="TreeGrafter"/>
</dbReference>
<evidence type="ECO:0000256" key="8">
    <source>
        <dbReference type="HAMAP-Rule" id="MF_00500"/>
    </source>
</evidence>
<dbReference type="EMBL" id="JACRTE010000007">
    <property type="protein sequence ID" value="MBC8596633.1"/>
    <property type="molecule type" value="Genomic_DNA"/>
</dbReference>
<evidence type="ECO:0000313" key="10">
    <source>
        <dbReference type="Proteomes" id="UP000647416"/>
    </source>
</evidence>
<reference evidence="9" key="1">
    <citation type="submission" date="2020-08" db="EMBL/GenBank/DDBJ databases">
        <title>Genome public.</title>
        <authorList>
            <person name="Liu C."/>
            <person name="Sun Q."/>
        </authorList>
    </citation>
    <scope>NUCLEOTIDE SEQUENCE</scope>
    <source>
        <strain evidence="9">NSJ-50</strain>
    </source>
</reference>
<evidence type="ECO:0000256" key="3">
    <source>
        <dbReference type="ARBA" id="ARBA00022730"/>
    </source>
</evidence>
<dbReference type="NCBIfam" id="TIGR00029">
    <property type="entry name" value="S20"/>
    <property type="match status" value="1"/>
</dbReference>
<evidence type="ECO:0000256" key="2">
    <source>
        <dbReference type="ARBA" id="ARBA00007634"/>
    </source>
</evidence>
<sequence>MPNIKSAKKRVKVINTKTLRNQMIKTNIKTCIKSFEAYVAEADKANADAAFKLAVKKLDQAVAKGVMHKNTASRKKSQLAGKLAKIA</sequence>
<dbReference type="GO" id="GO:0006412">
    <property type="term" value="P:translation"/>
    <property type="evidence" value="ECO:0007669"/>
    <property type="project" value="UniProtKB-UniRule"/>
</dbReference>
<dbReference type="GO" id="GO:0015935">
    <property type="term" value="C:small ribosomal subunit"/>
    <property type="evidence" value="ECO:0007669"/>
    <property type="project" value="TreeGrafter"/>
</dbReference>
<keyword evidence="10" id="KW-1185">Reference proteome</keyword>
<dbReference type="PANTHER" id="PTHR33398">
    <property type="entry name" value="30S RIBOSOMAL PROTEIN S20"/>
    <property type="match status" value="1"/>
</dbReference>
<protein>
    <recommendedName>
        <fullName evidence="7 8">Small ribosomal subunit protein bS20</fullName>
    </recommendedName>
</protein>
<dbReference type="InterPro" id="IPR036510">
    <property type="entry name" value="Ribosomal_bS20_sf"/>
</dbReference>
<keyword evidence="6 8" id="KW-0687">Ribonucleoprotein</keyword>